<name>A0A8H6TKW6_MYCCL</name>
<gene>
    <name evidence="2" type="ORF">HMN09_00365400</name>
</gene>
<evidence type="ECO:0000313" key="2">
    <source>
        <dbReference type="EMBL" id="KAF7318551.1"/>
    </source>
</evidence>
<proteinExistence type="predicted"/>
<dbReference type="Proteomes" id="UP000613580">
    <property type="component" value="Unassembled WGS sequence"/>
</dbReference>
<feature type="compositionally biased region" description="Polar residues" evidence="1">
    <location>
        <begin position="168"/>
        <end position="178"/>
    </location>
</feature>
<feature type="region of interest" description="Disordered" evidence="1">
    <location>
        <begin position="408"/>
        <end position="489"/>
    </location>
</feature>
<feature type="region of interest" description="Disordered" evidence="1">
    <location>
        <begin position="276"/>
        <end position="395"/>
    </location>
</feature>
<protein>
    <submittedName>
        <fullName evidence="2">Uncharacterized protein</fullName>
    </submittedName>
</protein>
<dbReference type="AlphaFoldDB" id="A0A8H6TKW6"/>
<feature type="compositionally biased region" description="Low complexity" evidence="1">
    <location>
        <begin position="293"/>
        <end position="307"/>
    </location>
</feature>
<evidence type="ECO:0000256" key="1">
    <source>
        <dbReference type="SAM" id="MobiDB-lite"/>
    </source>
</evidence>
<feature type="region of interest" description="Disordered" evidence="1">
    <location>
        <begin position="26"/>
        <end position="264"/>
    </location>
</feature>
<feature type="compositionally biased region" description="Low complexity" evidence="1">
    <location>
        <begin position="364"/>
        <end position="379"/>
    </location>
</feature>
<feature type="compositionally biased region" description="Low complexity" evidence="1">
    <location>
        <begin position="138"/>
        <end position="149"/>
    </location>
</feature>
<comment type="caution">
    <text evidence="2">The sequence shown here is derived from an EMBL/GenBank/DDBJ whole genome shotgun (WGS) entry which is preliminary data.</text>
</comment>
<sequence>MALHAPSWSDTLHAAAASCLPCLNRGGVRLADDEDDEPPLTPSGSYAARRARADELEGLLADADAHPRRGRDDGWGTGTGSGRSGTGGGGVEGGDGEGDAAADADAISLHSHLGPRGRRKVPPKSPRHISLWGWDLFGSGRSSKSSGAGTKRLALPDGMADPLHRRQSQSSNASNGSTADLLAAVARAEPHPPPEALTEADVERRARRKARKEMRRLARALAQNVNASQEGLVPPSPNNAPGIPTPFLHVQQQHQQQQLADDEDDADLDGLAYARREPRNASGLSAGDSQTQSRSSGRSSGSGSNRGVYVPAGHSASPNAIPYSPTTPMAVGPPIPKTHHSSSTRSGPGLGKAKSSSDRRSTRSKSSATSSTLASPSAATFPGSPLAQAHAPGAGGAGVEYGAFVKPELEFDGTPGGFGDEGFDGTPGGFDFEDEDGAHAQAMGAWARDQAGEHEDEAPLKREALPSPGLSSLGRPRMGSVNLGAGGGF</sequence>
<feature type="compositionally biased region" description="Gly residues" evidence="1">
    <location>
        <begin position="414"/>
        <end position="428"/>
    </location>
</feature>
<keyword evidence="3" id="KW-1185">Reference proteome</keyword>
<dbReference type="OrthoDB" id="3255924at2759"/>
<feature type="compositionally biased region" description="Basic residues" evidence="1">
    <location>
        <begin position="205"/>
        <end position="218"/>
    </location>
</feature>
<feature type="compositionally biased region" description="Basic and acidic residues" evidence="1">
    <location>
        <begin position="63"/>
        <end position="74"/>
    </location>
</feature>
<reference evidence="2" key="1">
    <citation type="submission" date="2020-05" db="EMBL/GenBank/DDBJ databases">
        <title>Mycena genomes resolve the evolution of fungal bioluminescence.</title>
        <authorList>
            <person name="Tsai I.J."/>
        </authorList>
    </citation>
    <scope>NUCLEOTIDE SEQUENCE</scope>
    <source>
        <strain evidence="2">110903Hualien_Pintung</strain>
    </source>
</reference>
<feature type="compositionally biased region" description="Basic and acidic residues" evidence="1">
    <location>
        <begin position="450"/>
        <end position="464"/>
    </location>
</feature>
<evidence type="ECO:0000313" key="3">
    <source>
        <dbReference type="Proteomes" id="UP000613580"/>
    </source>
</evidence>
<organism evidence="2 3">
    <name type="scientific">Mycena chlorophos</name>
    <name type="common">Agaric fungus</name>
    <name type="synonym">Agaricus chlorophos</name>
    <dbReference type="NCBI Taxonomy" id="658473"/>
    <lineage>
        <taxon>Eukaryota</taxon>
        <taxon>Fungi</taxon>
        <taxon>Dikarya</taxon>
        <taxon>Basidiomycota</taxon>
        <taxon>Agaricomycotina</taxon>
        <taxon>Agaricomycetes</taxon>
        <taxon>Agaricomycetidae</taxon>
        <taxon>Agaricales</taxon>
        <taxon>Marasmiineae</taxon>
        <taxon>Mycenaceae</taxon>
        <taxon>Mycena</taxon>
    </lineage>
</organism>
<feature type="compositionally biased region" description="Gly residues" evidence="1">
    <location>
        <begin position="75"/>
        <end position="93"/>
    </location>
</feature>
<accession>A0A8H6TKW6</accession>
<dbReference type="EMBL" id="JACAZE010000004">
    <property type="protein sequence ID" value="KAF7318551.1"/>
    <property type="molecule type" value="Genomic_DNA"/>
</dbReference>
<feature type="compositionally biased region" description="Basic residues" evidence="1">
    <location>
        <begin position="113"/>
        <end position="127"/>
    </location>
</feature>